<sequence>MPTEPVTTCNTNTNSVVRRLPNG</sequence>
<organism evidence="2 4">
    <name type="scientific">Rotaria sordida</name>
    <dbReference type="NCBI Taxonomy" id="392033"/>
    <lineage>
        <taxon>Eukaryota</taxon>
        <taxon>Metazoa</taxon>
        <taxon>Spiralia</taxon>
        <taxon>Gnathifera</taxon>
        <taxon>Rotifera</taxon>
        <taxon>Eurotatoria</taxon>
        <taxon>Bdelloidea</taxon>
        <taxon>Philodinida</taxon>
        <taxon>Philodinidae</taxon>
        <taxon>Rotaria</taxon>
    </lineage>
</organism>
<proteinExistence type="predicted"/>
<name>A0A815S7V0_9BILA</name>
<dbReference type="Proteomes" id="UP000663870">
    <property type="component" value="Unassembled WGS sequence"/>
</dbReference>
<dbReference type="AlphaFoldDB" id="A0A815S7V0"/>
<evidence type="ECO:0000313" key="2">
    <source>
        <dbReference type="EMBL" id="CAF1488855.1"/>
    </source>
</evidence>
<dbReference type="EMBL" id="CAJNOL010010638">
    <property type="protein sequence ID" value="CAF1650927.1"/>
    <property type="molecule type" value="Genomic_DNA"/>
</dbReference>
<evidence type="ECO:0000313" key="5">
    <source>
        <dbReference type="Proteomes" id="UP000663870"/>
    </source>
</evidence>
<evidence type="ECO:0000313" key="3">
    <source>
        <dbReference type="EMBL" id="CAF1650927.1"/>
    </source>
</evidence>
<dbReference type="Proteomes" id="UP000663854">
    <property type="component" value="Unassembled WGS sequence"/>
</dbReference>
<feature type="compositionally biased region" description="Low complexity" evidence="1">
    <location>
        <begin position="1"/>
        <end position="17"/>
    </location>
</feature>
<keyword evidence="5" id="KW-1185">Reference proteome</keyword>
<evidence type="ECO:0000256" key="1">
    <source>
        <dbReference type="SAM" id="MobiDB-lite"/>
    </source>
</evidence>
<reference evidence="2" key="1">
    <citation type="submission" date="2021-02" db="EMBL/GenBank/DDBJ databases">
        <authorList>
            <person name="Nowell W R."/>
        </authorList>
    </citation>
    <scope>NUCLEOTIDE SEQUENCE</scope>
</reference>
<comment type="caution">
    <text evidence="2">The sequence shown here is derived from an EMBL/GenBank/DDBJ whole genome shotgun (WGS) entry which is preliminary data.</text>
</comment>
<gene>
    <name evidence="3" type="ORF">JXQ802_LOCUS54568</name>
    <name evidence="2" type="ORF">PYM288_LOCUS38094</name>
</gene>
<accession>A0A815S7V0</accession>
<feature type="non-terminal residue" evidence="2">
    <location>
        <position position="23"/>
    </location>
</feature>
<dbReference type="EMBL" id="CAJNOH010008906">
    <property type="protein sequence ID" value="CAF1488855.1"/>
    <property type="molecule type" value="Genomic_DNA"/>
</dbReference>
<feature type="region of interest" description="Disordered" evidence="1">
    <location>
        <begin position="1"/>
        <end position="23"/>
    </location>
</feature>
<evidence type="ECO:0000313" key="4">
    <source>
        <dbReference type="Proteomes" id="UP000663854"/>
    </source>
</evidence>
<protein>
    <submittedName>
        <fullName evidence="2">Uncharacterized protein</fullName>
    </submittedName>
</protein>